<keyword evidence="2" id="KW-0812">Transmembrane</keyword>
<keyword evidence="2" id="KW-1133">Transmembrane helix</keyword>
<accession>A0A5E4LRF9</accession>
<reference evidence="3 4" key="1">
    <citation type="submission" date="2019-08" db="EMBL/GenBank/DDBJ databases">
        <authorList>
            <person name="Vazquez-Campos X."/>
        </authorList>
    </citation>
    <scope>NUCLEOTIDE SEQUENCE [LARGE SCALE GENOMIC DNA]</scope>
    <source>
        <strain evidence="3">LFW-283_2</strain>
    </source>
</reference>
<proteinExistence type="predicted"/>
<name>A0A5E4LRF9_9ARCH</name>
<feature type="region of interest" description="Disordered" evidence="1">
    <location>
        <begin position="73"/>
        <end position="95"/>
    </location>
</feature>
<organism evidence="3 4">
    <name type="scientific">Candidatus Bilamarchaeum dharawalense</name>
    <dbReference type="NCBI Taxonomy" id="2885759"/>
    <lineage>
        <taxon>Archaea</taxon>
        <taxon>Candidatus Micrarchaeota</taxon>
        <taxon>Candidatus Micrarchaeia</taxon>
        <taxon>Candidatus Anstonellales</taxon>
        <taxon>Candidatus Bilamarchaeaceae</taxon>
        <taxon>Candidatus Bilamarchaeum</taxon>
    </lineage>
</organism>
<dbReference type="Proteomes" id="UP000789941">
    <property type="component" value="Unassembled WGS sequence"/>
</dbReference>
<keyword evidence="2" id="KW-0472">Membrane</keyword>
<feature type="transmembrane region" description="Helical" evidence="2">
    <location>
        <begin position="7"/>
        <end position="26"/>
    </location>
</feature>
<feature type="transmembrane region" description="Helical" evidence="2">
    <location>
        <begin position="32"/>
        <end position="53"/>
    </location>
</feature>
<comment type="caution">
    <text evidence="3">The sequence shown here is derived from an EMBL/GenBank/DDBJ whole genome shotgun (WGS) entry which is preliminary data.</text>
</comment>
<gene>
    <name evidence="3" type="ORF">LFW2832_01051</name>
</gene>
<dbReference type="AlphaFoldDB" id="A0A5E4LRF9"/>
<evidence type="ECO:0000256" key="1">
    <source>
        <dbReference type="SAM" id="MobiDB-lite"/>
    </source>
</evidence>
<protein>
    <submittedName>
        <fullName evidence="3">Uncharacterized protein</fullName>
    </submittedName>
</protein>
<evidence type="ECO:0000256" key="2">
    <source>
        <dbReference type="SAM" id="Phobius"/>
    </source>
</evidence>
<evidence type="ECO:0000313" key="3">
    <source>
        <dbReference type="EMBL" id="VVC04574.1"/>
    </source>
</evidence>
<evidence type="ECO:0000313" key="4">
    <source>
        <dbReference type="Proteomes" id="UP000789941"/>
    </source>
</evidence>
<sequence length="95" mass="10624">MIFRAIAKLHFIIGLGMFLFIGLMVVSDSMTARALLLLPIVLTFMASKILHSIDQANEVENMMYRYRKRMDANNSFSEPSLPSGVLSDGTKEIPS</sequence>
<dbReference type="EMBL" id="CABMJJ010000009">
    <property type="protein sequence ID" value="VVC04574.1"/>
    <property type="molecule type" value="Genomic_DNA"/>
</dbReference>